<organism evidence="2 4">
    <name type="scientific">Salmonella enterica subsp. enterica serovar Bovismorbificans</name>
    <dbReference type="NCBI Taxonomy" id="58097"/>
    <lineage>
        <taxon>Bacteria</taxon>
        <taxon>Pseudomonadati</taxon>
        <taxon>Pseudomonadota</taxon>
        <taxon>Gammaproteobacteria</taxon>
        <taxon>Enterobacterales</taxon>
        <taxon>Enterobacteriaceae</taxon>
        <taxon>Salmonella</taxon>
    </lineage>
</organism>
<name>A0A655DAH2_SALET</name>
<proteinExistence type="predicted"/>
<dbReference type="EMBL" id="CQPA01000025">
    <property type="protein sequence ID" value="CNU51823.1"/>
    <property type="molecule type" value="Genomic_DNA"/>
</dbReference>
<reference evidence="3 4" key="1">
    <citation type="submission" date="2015-03" db="EMBL/GenBank/DDBJ databases">
        <authorList>
            <consortium name="Pathogen Informatics"/>
        </authorList>
    </citation>
    <scope>NUCLEOTIDE SEQUENCE [LARGE SCALE GENOMIC DNA]</scope>
    <source>
        <strain evidence="1 3">A1104</strain>
        <strain evidence="2 4">D4891</strain>
    </source>
</reference>
<dbReference type="Proteomes" id="UP000042394">
    <property type="component" value="Unassembled WGS sequence"/>
</dbReference>
<dbReference type="EMBL" id="CQPD01000030">
    <property type="protein sequence ID" value="CNU55194.1"/>
    <property type="molecule type" value="Genomic_DNA"/>
</dbReference>
<dbReference type="AlphaFoldDB" id="A0A655DAH2"/>
<protein>
    <submittedName>
        <fullName evidence="2">Uncharacterized protein</fullName>
    </submittedName>
</protein>
<gene>
    <name evidence="1" type="ORF">ERS008198_02960</name>
    <name evidence="2" type="ORF">ERS008207_02964</name>
</gene>
<sequence>MHGRKIHFNRFSKGVNKSFYITTKIHRYFFRLFNRNKSFIKPIVQSGLNINIIKTVYLLSFLVKSLNGRIQHQDLSQGR</sequence>
<evidence type="ECO:0000313" key="2">
    <source>
        <dbReference type="EMBL" id="CNU55194.1"/>
    </source>
</evidence>
<evidence type="ECO:0000313" key="1">
    <source>
        <dbReference type="EMBL" id="CNU51823.1"/>
    </source>
</evidence>
<dbReference type="Proteomes" id="UP000041314">
    <property type="component" value="Unassembled WGS sequence"/>
</dbReference>
<evidence type="ECO:0000313" key="4">
    <source>
        <dbReference type="Proteomes" id="UP000042394"/>
    </source>
</evidence>
<accession>A0A655DAH2</accession>
<evidence type="ECO:0000313" key="3">
    <source>
        <dbReference type="Proteomes" id="UP000041314"/>
    </source>
</evidence>